<dbReference type="AlphaFoldDB" id="A0A3S4YLS1"/>
<feature type="signal peptide" evidence="1">
    <location>
        <begin position="1"/>
        <end position="21"/>
    </location>
</feature>
<reference evidence="2 3" key="1">
    <citation type="submission" date="2018-12" db="EMBL/GenBank/DDBJ databases">
        <authorList>
            <consortium name="Pathogen Informatics"/>
        </authorList>
    </citation>
    <scope>NUCLEOTIDE SEQUENCE [LARGE SCALE GENOMIC DNA]</scope>
    <source>
        <strain evidence="2 3">NCTC10918</strain>
    </source>
</reference>
<proteinExistence type="predicted"/>
<dbReference type="Gene3D" id="2.60.20.10">
    <property type="entry name" value="Crystallins"/>
    <property type="match status" value="1"/>
</dbReference>
<dbReference type="SUPFAM" id="SSF49695">
    <property type="entry name" value="gamma-Crystallin-like"/>
    <property type="match status" value="1"/>
</dbReference>
<evidence type="ECO:0000313" key="2">
    <source>
        <dbReference type="EMBL" id="VEJ30276.1"/>
    </source>
</evidence>
<feature type="chain" id="PRO_5018534027" description="Peptidase inhibitor family I36" evidence="1">
    <location>
        <begin position="22"/>
        <end position="124"/>
    </location>
</feature>
<dbReference type="Proteomes" id="UP000270988">
    <property type="component" value="Chromosome"/>
</dbReference>
<gene>
    <name evidence="2" type="ORF">NCTC10918_01554</name>
</gene>
<dbReference type="InterPro" id="IPR011024">
    <property type="entry name" value="G_crystallin-like"/>
</dbReference>
<evidence type="ECO:0000256" key="1">
    <source>
        <dbReference type="SAM" id="SignalP"/>
    </source>
</evidence>
<evidence type="ECO:0000313" key="3">
    <source>
        <dbReference type="Proteomes" id="UP000270988"/>
    </source>
</evidence>
<dbReference type="Pfam" id="PF03995">
    <property type="entry name" value="Inhibitor_I36"/>
    <property type="match status" value="1"/>
</dbReference>
<sequence>MLASTLALGAIVPLTITPASAVPHCPAGATCLYDDIWFGGRHQTYYNHEVSWIGDYMNDRTSSYVLGATTDREHPYHLFYQHINYGGASFYDRKGKAHSDLRGVYFPGGGNWSDEISSHQHATR</sequence>
<accession>A0A3S4YLS1</accession>
<name>A0A3S4YLS1_9MICC</name>
<organism evidence="2 3">
    <name type="scientific">Rothia dentocariosa</name>
    <dbReference type="NCBI Taxonomy" id="2047"/>
    <lineage>
        <taxon>Bacteria</taxon>
        <taxon>Bacillati</taxon>
        <taxon>Actinomycetota</taxon>
        <taxon>Actinomycetes</taxon>
        <taxon>Micrococcales</taxon>
        <taxon>Micrococcaceae</taxon>
        <taxon>Rothia</taxon>
    </lineage>
</organism>
<dbReference type="EMBL" id="LR134521">
    <property type="protein sequence ID" value="VEJ30276.1"/>
    <property type="molecule type" value="Genomic_DNA"/>
</dbReference>
<protein>
    <recommendedName>
        <fullName evidence="4">Peptidase inhibitor family I36</fullName>
    </recommendedName>
</protein>
<keyword evidence="1" id="KW-0732">Signal</keyword>
<evidence type="ECO:0008006" key="4">
    <source>
        <dbReference type="Google" id="ProtNLM"/>
    </source>
</evidence>